<dbReference type="AlphaFoldDB" id="A0A918PRL7"/>
<dbReference type="InterPro" id="IPR037066">
    <property type="entry name" value="Plug_dom_sf"/>
</dbReference>
<keyword evidence="2 8" id="KW-0813">Transport</keyword>
<dbReference type="SUPFAM" id="SSF49464">
    <property type="entry name" value="Carboxypeptidase regulatory domain-like"/>
    <property type="match status" value="1"/>
</dbReference>
<dbReference type="Pfam" id="PF13715">
    <property type="entry name" value="CarbopepD_reg_2"/>
    <property type="match status" value="1"/>
</dbReference>
<evidence type="ECO:0000313" key="10">
    <source>
        <dbReference type="EMBL" id="GGZ20613.1"/>
    </source>
</evidence>
<dbReference type="EMBL" id="BMWX01000002">
    <property type="protein sequence ID" value="GGZ20613.1"/>
    <property type="molecule type" value="Genomic_DNA"/>
</dbReference>
<dbReference type="InterPro" id="IPR008969">
    <property type="entry name" value="CarboxyPept-like_regulatory"/>
</dbReference>
<keyword evidence="10" id="KW-0675">Receptor</keyword>
<dbReference type="InterPro" id="IPR036942">
    <property type="entry name" value="Beta-barrel_TonB_sf"/>
</dbReference>
<keyword evidence="6 8" id="KW-0472">Membrane</keyword>
<accession>A0A918PRL7</accession>
<dbReference type="InterPro" id="IPR012910">
    <property type="entry name" value="Plug_dom"/>
</dbReference>
<feature type="domain" description="TonB-dependent receptor plug" evidence="9">
    <location>
        <begin position="109"/>
        <end position="208"/>
    </location>
</feature>
<sequence length="785" mass="88663">MAQQGKSSLGGTVTDPSGQPLAFAVVGIPSLDHYTMCDESGSYHLPEVLPGDQILSVKLMGYQPLEQQVSLQAGNHHELNLRLQESMTNLSQVEVLGKSTSTEINTSGFAVKAIDTKNFVNQSLQTNDILDQTAGVRIRQDGGLGSRVRYNINGLSGNAIRIFINGIPMENYGSSFSLNSIPTSMIERIEVYKGVVPAEFGNDALGGAVNVILKTKSPNTLNASISYGSFNTQQASINGNYRNAKNGFTFRGSAFYNFSNNNYKVWGNQIYVTDKFGKITYIKAPRFHDDYRSMGIKAAAGFTNVKWADEFLVDVLSSGMEKDIQHGATMENVYGNRSTSQSTNLASISYRKEDLFKEGLDVNFFSSYSSLKRNVVDTIPYIYNWYGELVDFNEDGKPEEWSSGAEAGSPTLNESREKQAVVRLNAQYELNENFTVGVNQLSNYFSRKPDDPMQVQEVRDLTDTRYLNKNITGVFLNANGIDNKLKTSLFYKYYNQTVSLKDVEYERFSSTPVPYEYSKTSSFGGYGLALGYYIFPKFQLTASAEKAIRMPTGNEVFGNDAEAIDPSYELDPEQSYNANLGFNLEALHWNKHSFQMNFNVFYRNTLDMIRQVVASEQAETYGFENNDRILSKGFDTELSYSYDNKLTWMLGVSVFNARFNQQYDQYGSEYIYYGDRLRNAPYFTANSNIRYTADNWFQERSRSTFYYNIGYVHDYFRNWESLGSAGKNVIPSQMVHSIGGSYTVPSQRFTFSFDVKNITDEQVFDNWALQKPGRAFYAKLTYNLL</sequence>
<evidence type="ECO:0000256" key="7">
    <source>
        <dbReference type="ARBA" id="ARBA00023237"/>
    </source>
</evidence>
<dbReference type="GO" id="GO:0015344">
    <property type="term" value="F:siderophore uptake transmembrane transporter activity"/>
    <property type="evidence" value="ECO:0007669"/>
    <property type="project" value="TreeGrafter"/>
</dbReference>
<dbReference type="Gene3D" id="2.60.40.1120">
    <property type="entry name" value="Carboxypeptidase-like, regulatory domain"/>
    <property type="match status" value="1"/>
</dbReference>
<evidence type="ECO:0000256" key="6">
    <source>
        <dbReference type="ARBA" id="ARBA00023136"/>
    </source>
</evidence>
<keyword evidence="11" id="KW-1185">Reference proteome</keyword>
<keyword evidence="7 8" id="KW-0998">Cell outer membrane</keyword>
<dbReference type="InterPro" id="IPR039426">
    <property type="entry name" value="TonB-dep_rcpt-like"/>
</dbReference>
<proteinExistence type="inferred from homology"/>
<keyword evidence="5" id="KW-0732">Signal</keyword>
<keyword evidence="4 8" id="KW-0812">Transmembrane</keyword>
<gene>
    <name evidence="10" type="ORF">GCM10007049_11490</name>
</gene>
<evidence type="ECO:0000259" key="9">
    <source>
        <dbReference type="Pfam" id="PF07715"/>
    </source>
</evidence>
<evidence type="ECO:0000256" key="4">
    <source>
        <dbReference type="ARBA" id="ARBA00022692"/>
    </source>
</evidence>
<evidence type="ECO:0000256" key="3">
    <source>
        <dbReference type="ARBA" id="ARBA00022452"/>
    </source>
</evidence>
<reference evidence="10" key="1">
    <citation type="journal article" date="2014" name="Int. J. Syst. Evol. Microbiol.">
        <title>Complete genome sequence of Corynebacterium casei LMG S-19264T (=DSM 44701T), isolated from a smear-ripened cheese.</title>
        <authorList>
            <consortium name="US DOE Joint Genome Institute (JGI-PGF)"/>
            <person name="Walter F."/>
            <person name="Albersmeier A."/>
            <person name="Kalinowski J."/>
            <person name="Ruckert C."/>
        </authorList>
    </citation>
    <scope>NUCLEOTIDE SEQUENCE</scope>
    <source>
        <strain evidence="10">KCTC 12368</strain>
    </source>
</reference>
<comment type="subcellular location">
    <subcellularLocation>
        <location evidence="1 8">Cell outer membrane</location>
        <topology evidence="1 8">Multi-pass membrane protein</topology>
    </subcellularLocation>
</comment>
<evidence type="ECO:0000256" key="1">
    <source>
        <dbReference type="ARBA" id="ARBA00004571"/>
    </source>
</evidence>
<dbReference type="GO" id="GO:0044718">
    <property type="term" value="P:siderophore transmembrane transport"/>
    <property type="evidence" value="ECO:0007669"/>
    <property type="project" value="TreeGrafter"/>
</dbReference>
<evidence type="ECO:0000256" key="2">
    <source>
        <dbReference type="ARBA" id="ARBA00022448"/>
    </source>
</evidence>
<evidence type="ECO:0000256" key="5">
    <source>
        <dbReference type="ARBA" id="ARBA00022729"/>
    </source>
</evidence>
<dbReference type="Proteomes" id="UP000619457">
    <property type="component" value="Unassembled WGS sequence"/>
</dbReference>
<evidence type="ECO:0000313" key="11">
    <source>
        <dbReference type="Proteomes" id="UP000619457"/>
    </source>
</evidence>
<dbReference type="Pfam" id="PF07715">
    <property type="entry name" value="Plug"/>
    <property type="match status" value="1"/>
</dbReference>
<protein>
    <submittedName>
        <fullName evidence="10">TonB-dependent receptor</fullName>
    </submittedName>
</protein>
<keyword evidence="3 8" id="KW-1134">Transmembrane beta strand</keyword>
<dbReference type="PANTHER" id="PTHR30069:SF29">
    <property type="entry name" value="HEMOGLOBIN AND HEMOGLOBIN-HAPTOGLOBIN-BINDING PROTEIN 1-RELATED"/>
    <property type="match status" value="1"/>
</dbReference>
<dbReference type="GO" id="GO:0009279">
    <property type="term" value="C:cell outer membrane"/>
    <property type="evidence" value="ECO:0007669"/>
    <property type="project" value="UniProtKB-SubCell"/>
</dbReference>
<dbReference type="PROSITE" id="PS52016">
    <property type="entry name" value="TONB_DEPENDENT_REC_3"/>
    <property type="match status" value="1"/>
</dbReference>
<name>A0A918PRL7_9BACT</name>
<dbReference type="Gene3D" id="2.40.170.20">
    <property type="entry name" value="TonB-dependent receptor, beta-barrel domain"/>
    <property type="match status" value="1"/>
</dbReference>
<reference evidence="10" key="2">
    <citation type="submission" date="2020-09" db="EMBL/GenBank/DDBJ databases">
        <authorList>
            <person name="Sun Q."/>
            <person name="Kim S."/>
        </authorList>
    </citation>
    <scope>NUCLEOTIDE SEQUENCE</scope>
    <source>
        <strain evidence="10">KCTC 12368</strain>
    </source>
</reference>
<dbReference type="Gene3D" id="2.170.130.10">
    <property type="entry name" value="TonB-dependent receptor, plug domain"/>
    <property type="match status" value="1"/>
</dbReference>
<comment type="similarity">
    <text evidence="8">Belongs to the TonB-dependent receptor family.</text>
</comment>
<comment type="caution">
    <text evidence="10">The sequence shown here is derived from an EMBL/GenBank/DDBJ whole genome shotgun (WGS) entry which is preliminary data.</text>
</comment>
<dbReference type="SUPFAM" id="SSF56935">
    <property type="entry name" value="Porins"/>
    <property type="match status" value="1"/>
</dbReference>
<evidence type="ECO:0000256" key="8">
    <source>
        <dbReference type="PROSITE-ProRule" id="PRU01360"/>
    </source>
</evidence>
<organism evidence="10 11">
    <name type="scientific">Echinicola pacifica</name>
    <dbReference type="NCBI Taxonomy" id="346377"/>
    <lineage>
        <taxon>Bacteria</taxon>
        <taxon>Pseudomonadati</taxon>
        <taxon>Bacteroidota</taxon>
        <taxon>Cytophagia</taxon>
        <taxon>Cytophagales</taxon>
        <taxon>Cyclobacteriaceae</taxon>
        <taxon>Echinicola</taxon>
    </lineage>
</organism>
<dbReference type="PANTHER" id="PTHR30069">
    <property type="entry name" value="TONB-DEPENDENT OUTER MEMBRANE RECEPTOR"/>
    <property type="match status" value="1"/>
</dbReference>